<dbReference type="EMBL" id="SSTE01015340">
    <property type="protein sequence ID" value="KAA0043127.1"/>
    <property type="molecule type" value="Genomic_DNA"/>
</dbReference>
<accession>A0A5A7TMV1</accession>
<evidence type="ECO:0000313" key="2">
    <source>
        <dbReference type="Proteomes" id="UP000321393"/>
    </source>
</evidence>
<organism evidence="1 2">
    <name type="scientific">Cucumis melo var. makuwa</name>
    <name type="common">Oriental melon</name>
    <dbReference type="NCBI Taxonomy" id="1194695"/>
    <lineage>
        <taxon>Eukaryota</taxon>
        <taxon>Viridiplantae</taxon>
        <taxon>Streptophyta</taxon>
        <taxon>Embryophyta</taxon>
        <taxon>Tracheophyta</taxon>
        <taxon>Spermatophyta</taxon>
        <taxon>Magnoliopsida</taxon>
        <taxon>eudicotyledons</taxon>
        <taxon>Gunneridae</taxon>
        <taxon>Pentapetalae</taxon>
        <taxon>rosids</taxon>
        <taxon>fabids</taxon>
        <taxon>Cucurbitales</taxon>
        <taxon>Cucurbitaceae</taxon>
        <taxon>Benincaseae</taxon>
        <taxon>Cucumis</taxon>
    </lineage>
</organism>
<sequence length="293" mass="34323">MTFSLLFTLSQSPTRFHPSNFFFTPHSHLTIFPFFSEQSLPPPPPSSLVPSPCPPLPSSLLTFFKHCYACHHYRESFSSTMFMSSPRHHRRRLRLSHKLQSGWLVARSVVKELCWKKFGWENSKADELLLPVLKEYNKHEKLNLLRGGRVSELGEVTLKIWGFCFGVVGEKNAYLDELSNENKFQVSKGFLLLRVNEDNEERKLKFVCYSVMLPSLHPLMENLKKSVIKIAYSRDHVDLSHLHRSFIPFLYMASSLYKLALSLRHRFYLYGILRKHRGMIEWQFGDMIELLEL</sequence>
<comment type="caution">
    <text evidence="1">The sequence shown here is derived from an EMBL/GenBank/DDBJ whole genome shotgun (WGS) entry which is preliminary data.</text>
</comment>
<gene>
    <name evidence="1" type="ORF">E6C27_scaffold332G00130</name>
</gene>
<protein>
    <submittedName>
        <fullName evidence="1">Tetraacyldisaccharide 4'-kinase</fullName>
    </submittedName>
</protein>
<dbReference type="STRING" id="1194695.A0A5A7TMV1"/>
<evidence type="ECO:0000313" key="1">
    <source>
        <dbReference type="EMBL" id="KAA0043127.1"/>
    </source>
</evidence>
<reference evidence="1 2" key="1">
    <citation type="submission" date="2019-08" db="EMBL/GenBank/DDBJ databases">
        <title>Draft genome sequences of two oriental melons (Cucumis melo L. var makuwa).</title>
        <authorList>
            <person name="Kwon S.-Y."/>
        </authorList>
    </citation>
    <scope>NUCLEOTIDE SEQUENCE [LARGE SCALE GENOMIC DNA]</scope>
    <source>
        <strain evidence="2">cv. SW 3</strain>
        <tissue evidence="1">Leaf</tissue>
    </source>
</reference>
<proteinExistence type="predicted"/>
<dbReference type="AlphaFoldDB" id="A0A5A7TMV1"/>
<name>A0A5A7TMV1_CUCMM</name>
<dbReference type="Proteomes" id="UP000321393">
    <property type="component" value="Unassembled WGS sequence"/>
</dbReference>